<dbReference type="InterPro" id="IPR006076">
    <property type="entry name" value="FAD-dep_OxRdtase"/>
</dbReference>
<protein>
    <recommendedName>
        <fullName evidence="1">FAD dependent oxidoreductase domain-containing protein</fullName>
    </recommendedName>
</protein>
<dbReference type="AlphaFoldDB" id="A0A9W6ZHM4"/>
<organism evidence="2 3">
    <name type="scientific">Triparma laevis f. inornata</name>
    <dbReference type="NCBI Taxonomy" id="1714386"/>
    <lineage>
        <taxon>Eukaryota</taxon>
        <taxon>Sar</taxon>
        <taxon>Stramenopiles</taxon>
        <taxon>Ochrophyta</taxon>
        <taxon>Bolidophyceae</taxon>
        <taxon>Parmales</taxon>
        <taxon>Triparmaceae</taxon>
        <taxon>Triparma</taxon>
    </lineage>
</organism>
<sequence>MARIEFSHLTNQIYESLPDTGFSKCGCLKLAMSLEESAFAYDEYKELAPLIEDPSNLLFLSRKGVKEKLSEVDEREVYGGLYAKEGSQVDALRAAFALAERAEEAGANIVENIEVKKIERDEEKRVYKVSTACGKTWLSKKVVVASGAWVNEVLDPALHLPIIPIKGQMAICNGEPTPPSLQSLPVIYFFSSYMWWSSNKTSRAAKIKITDNENINHCYGKRGSDGRYYFGGDRLIPSHSRDYEVDEVNLRRTMNEKAFKSIPAIRDIFEGEQVGSWAGIMPFTEDGSPIMDKLDGEGLFVATGFGPEGITIGPGAMKFFGRWVADGGDMPPILQTFGMKGRFEKKNGENRG</sequence>
<name>A0A9W6ZHM4_9STRA</name>
<reference evidence="3" key="1">
    <citation type="journal article" date="2023" name="Commun. Biol.">
        <title>Genome analysis of Parmales, the sister group of diatoms, reveals the evolutionary specialization of diatoms from phago-mixotrophs to photoautotrophs.</title>
        <authorList>
            <person name="Ban H."/>
            <person name="Sato S."/>
            <person name="Yoshikawa S."/>
            <person name="Yamada K."/>
            <person name="Nakamura Y."/>
            <person name="Ichinomiya M."/>
            <person name="Sato N."/>
            <person name="Blanc-Mathieu R."/>
            <person name="Endo H."/>
            <person name="Kuwata A."/>
            <person name="Ogata H."/>
        </authorList>
    </citation>
    <scope>NUCLEOTIDE SEQUENCE [LARGE SCALE GENOMIC DNA]</scope>
</reference>
<dbReference type="SUPFAM" id="SSF51905">
    <property type="entry name" value="FAD/NAD(P)-binding domain"/>
    <property type="match status" value="1"/>
</dbReference>
<dbReference type="Gene3D" id="3.30.9.10">
    <property type="entry name" value="D-Amino Acid Oxidase, subunit A, domain 2"/>
    <property type="match status" value="1"/>
</dbReference>
<dbReference type="Proteomes" id="UP001162640">
    <property type="component" value="Unassembled WGS sequence"/>
</dbReference>
<evidence type="ECO:0000313" key="2">
    <source>
        <dbReference type="EMBL" id="GMH51218.1"/>
    </source>
</evidence>
<dbReference type="Pfam" id="PF01266">
    <property type="entry name" value="DAO"/>
    <property type="match status" value="1"/>
</dbReference>
<dbReference type="PANTHER" id="PTHR13847">
    <property type="entry name" value="SARCOSINE DEHYDROGENASE-RELATED"/>
    <property type="match status" value="1"/>
</dbReference>
<dbReference type="InterPro" id="IPR036188">
    <property type="entry name" value="FAD/NAD-bd_sf"/>
</dbReference>
<gene>
    <name evidence="2" type="ORF">TL16_g00964</name>
</gene>
<accession>A0A9W6ZHM4</accession>
<feature type="domain" description="FAD dependent oxidoreductase" evidence="1">
    <location>
        <begin position="15"/>
        <end position="316"/>
    </location>
</feature>
<dbReference type="Gene3D" id="3.50.50.60">
    <property type="entry name" value="FAD/NAD(P)-binding domain"/>
    <property type="match status" value="1"/>
</dbReference>
<dbReference type="GO" id="GO:0005737">
    <property type="term" value="C:cytoplasm"/>
    <property type="evidence" value="ECO:0007669"/>
    <property type="project" value="TreeGrafter"/>
</dbReference>
<dbReference type="EMBL" id="BLQM01000019">
    <property type="protein sequence ID" value="GMH51218.1"/>
    <property type="molecule type" value="Genomic_DNA"/>
</dbReference>
<proteinExistence type="predicted"/>
<comment type="caution">
    <text evidence="2">The sequence shown here is derived from an EMBL/GenBank/DDBJ whole genome shotgun (WGS) entry which is preliminary data.</text>
</comment>
<evidence type="ECO:0000259" key="1">
    <source>
        <dbReference type="Pfam" id="PF01266"/>
    </source>
</evidence>
<evidence type="ECO:0000313" key="3">
    <source>
        <dbReference type="Proteomes" id="UP001162640"/>
    </source>
</evidence>